<dbReference type="CDD" id="cd07814">
    <property type="entry name" value="SRPBCC_CalC_Aha1-like"/>
    <property type="match status" value="1"/>
</dbReference>
<dbReference type="Proteomes" id="UP000266482">
    <property type="component" value="Unassembled WGS sequence"/>
</dbReference>
<dbReference type="SUPFAM" id="SSF55961">
    <property type="entry name" value="Bet v1-like"/>
    <property type="match status" value="1"/>
</dbReference>
<organism evidence="3 4">
    <name type="scientific">Paenibacillus nanensis</name>
    <dbReference type="NCBI Taxonomy" id="393251"/>
    <lineage>
        <taxon>Bacteria</taxon>
        <taxon>Bacillati</taxon>
        <taxon>Bacillota</taxon>
        <taxon>Bacilli</taxon>
        <taxon>Bacillales</taxon>
        <taxon>Paenibacillaceae</taxon>
        <taxon>Paenibacillus</taxon>
    </lineage>
</organism>
<comment type="caution">
    <text evidence="3">The sequence shown here is derived from an EMBL/GenBank/DDBJ whole genome shotgun (WGS) entry which is preliminary data.</text>
</comment>
<comment type="similarity">
    <text evidence="1">Belongs to the AHA1 family.</text>
</comment>
<dbReference type="InterPro" id="IPR023393">
    <property type="entry name" value="START-like_dom_sf"/>
</dbReference>
<proteinExistence type="inferred from homology"/>
<dbReference type="EMBL" id="QXQA01000016">
    <property type="protein sequence ID" value="RIX50091.1"/>
    <property type="molecule type" value="Genomic_DNA"/>
</dbReference>
<evidence type="ECO:0000313" key="4">
    <source>
        <dbReference type="Proteomes" id="UP000266482"/>
    </source>
</evidence>
<dbReference type="AlphaFoldDB" id="A0A3A1URN2"/>
<accession>A0A3A1URN2</accession>
<dbReference type="InterPro" id="IPR013538">
    <property type="entry name" value="ASHA1/2-like_C"/>
</dbReference>
<evidence type="ECO:0000313" key="3">
    <source>
        <dbReference type="EMBL" id="RIX50091.1"/>
    </source>
</evidence>
<protein>
    <submittedName>
        <fullName evidence="3">SRPBCC domain-containing protein</fullName>
    </submittedName>
</protein>
<evidence type="ECO:0000256" key="1">
    <source>
        <dbReference type="ARBA" id="ARBA00006817"/>
    </source>
</evidence>
<name>A0A3A1URN2_9BACL</name>
<reference evidence="3 4" key="1">
    <citation type="submission" date="2018-09" db="EMBL/GenBank/DDBJ databases">
        <title>Paenibacillus aracenensis nov. sp. isolated from a cave in southern Spain.</title>
        <authorList>
            <person name="Jurado V."/>
            <person name="Gutierrez-Patricio S."/>
            <person name="Gonzalez-Pimentel J.L."/>
            <person name="Miller A.Z."/>
            <person name="Laiz L."/>
            <person name="Saiz-Jimenez C."/>
        </authorList>
    </citation>
    <scope>NUCLEOTIDE SEQUENCE [LARGE SCALE GENOMIC DNA]</scope>
    <source>
        <strain evidence="3 4">DSM 22867</strain>
    </source>
</reference>
<evidence type="ECO:0000259" key="2">
    <source>
        <dbReference type="Pfam" id="PF08327"/>
    </source>
</evidence>
<feature type="domain" description="Activator of Hsp90 ATPase homologue 1/2-like C-terminal" evidence="2">
    <location>
        <begin position="12"/>
        <end position="129"/>
    </location>
</feature>
<dbReference type="OrthoDB" id="287565at2"/>
<keyword evidence="4" id="KW-1185">Reference proteome</keyword>
<dbReference type="Gene3D" id="3.30.530.20">
    <property type="match status" value="1"/>
</dbReference>
<sequence length="142" mass="16752">MVNIEHLQTVRVPASNVYEALTTADGLSEIWTNELIIHNQIGLINEFRFGSHDITKMRIEELIANKKVVWQCIDSDPEWIGTYISFDIQEKNGKSFITLRHTDWREVTPFYRSCNYNWAIFLYSLKSYCEDGEGLPYHKRKF</sequence>
<dbReference type="Pfam" id="PF08327">
    <property type="entry name" value="AHSA1"/>
    <property type="match status" value="1"/>
</dbReference>
<dbReference type="RefSeq" id="WP_119602140.1">
    <property type="nucleotide sequence ID" value="NZ_QXQA01000016.1"/>
</dbReference>
<gene>
    <name evidence="3" type="ORF">D3P08_21300</name>
</gene>